<keyword evidence="2" id="KW-1185">Reference proteome</keyword>
<evidence type="ECO:0000313" key="2">
    <source>
        <dbReference type="Proteomes" id="UP001469553"/>
    </source>
</evidence>
<dbReference type="Proteomes" id="UP001469553">
    <property type="component" value="Unassembled WGS sequence"/>
</dbReference>
<organism evidence="1 2">
    <name type="scientific">Ameca splendens</name>
    <dbReference type="NCBI Taxonomy" id="208324"/>
    <lineage>
        <taxon>Eukaryota</taxon>
        <taxon>Metazoa</taxon>
        <taxon>Chordata</taxon>
        <taxon>Craniata</taxon>
        <taxon>Vertebrata</taxon>
        <taxon>Euteleostomi</taxon>
        <taxon>Actinopterygii</taxon>
        <taxon>Neopterygii</taxon>
        <taxon>Teleostei</taxon>
        <taxon>Neoteleostei</taxon>
        <taxon>Acanthomorphata</taxon>
        <taxon>Ovalentaria</taxon>
        <taxon>Atherinomorphae</taxon>
        <taxon>Cyprinodontiformes</taxon>
        <taxon>Goodeidae</taxon>
        <taxon>Ameca</taxon>
    </lineage>
</organism>
<comment type="caution">
    <text evidence="1">The sequence shown here is derived from an EMBL/GenBank/DDBJ whole genome shotgun (WGS) entry which is preliminary data.</text>
</comment>
<proteinExistence type="predicted"/>
<evidence type="ECO:0000313" key="1">
    <source>
        <dbReference type="EMBL" id="MEQ2305591.1"/>
    </source>
</evidence>
<protein>
    <submittedName>
        <fullName evidence="1">Uncharacterized protein</fullName>
    </submittedName>
</protein>
<name>A0ABV0ZHP1_9TELE</name>
<dbReference type="EMBL" id="JAHRIP010064615">
    <property type="protein sequence ID" value="MEQ2305591.1"/>
    <property type="molecule type" value="Genomic_DNA"/>
</dbReference>
<gene>
    <name evidence="1" type="ORF">AMECASPLE_039375</name>
</gene>
<sequence length="86" mass="10005">MDDNKWFFRLMSFASTGVWPSDAGNRSAPWQQKWYTLYQKIEKCPLQLRGQQTLFSQPQGCLCGFHLPKVCSTAEEKDQQVKEGHH</sequence>
<reference evidence="1 2" key="1">
    <citation type="submission" date="2021-06" db="EMBL/GenBank/DDBJ databases">
        <authorList>
            <person name="Palmer J.M."/>
        </authorList>
    </citation>
    <scope>NUCLEOTIDE SEQUENCE [LARGE SCALE GENOMIC DNA]</scope>
    <source>
        <strain evidence="1 2">AS_MEX2019</strain>
        <tissue evidence="1">Muscle</tissue>
    </source>
</reference>
<accession>A0ABV0ZHP1</accession>